<feature type="compositionally biased region" description="Low complexity" evidence="1">
    <location>
        <begin position="225"/>
        <end position="234"/>
    </location>
</feature>
<evidence type="ECO:0000313" key="3">
    <source>
        <dbReference type="WBParaSite" id="jg17875"/>
    </source>
</evidence>
<feature type="region of interest" description="Disordered" evidence="1">
    <location>
        <begin position="212"/>
        <end position="244"/>
    </location>
</feature>
<evidence type="ECO:0000256" key="1">
    <source>
        <dbReference type="SAM" id="MobiDB-lite"/>
    </source>
</evidence>
<feature type="compositionally biased region" description="Basic and acidic residues" evidence="1">
    <location>
        <begin position="186"/>
        <end position="196"/>
    </location>
</feature>
<reference evidence="3" key="1">
    <citation type="submission" date="2022-11" db="UniProtKB">
        <authorList>
            <consortium name="WormBaseParasite"/>
        </authorList>
    </citation>
    <scope>IDENTIFICATION</scope>
</reference>
<name>A0A915DBG3_9BILA</name>
<organism evidence="2 3">
    <name type="scientific">Ditylenchus dipsaci</name>
    <dbReference type="NCBI Taxonomy" id="166011"/>
    <lineage>
        <taxon>Eukaryota</taxon>
        <taxon>Metazoa</taxon>
        <taxon>Ecdysozoa</taxon>
        <taxon>Nematoda</taxon>
        <taxon>Chromadorea</taxon>
        <taxon>Rhabditida</taxon>
        <taxon>Tylenchina</taxon>
        <taxon>Tylenchomorpha</taxon>
        <taxon>Sphaerularioidea</taxon>
        <taxon>Anguinidae</taxon>
        <taxon>Anguininae</taxon>
        <taxon>Ditylenchus</taxon>
    </lineage>
</organism>
<proteinExistence type="predicted"/>
<sequence length="371" mass="42509">LNSHPRKDGTAKIVYLCAECRKIRDAKEFLRIRQFRRFSTADEESRILPQHWSTQEVFPTLHEEEVSTFEVPARSERRGVQEFALYTSRSRSETSDEGFQENFLIYAIVKLLEDVKAEDLLSPEELLLLEDFELGQLHDYVRDKRARGIPYVSRVANFKPDQLEFDASETVQLGATESSMNSEGGGNDRHLQKESDAVGQRVPVSSIIMPAGWQRYTPKDDRTETTSSSPKPSSFHQEKPLVVSGQQETEVFDVGKGPFSVPTTTSVRGLSKIETANDKLNVDQVDDEQDTEEKMAKILNRNKEPSAEEYETLAKILQQEWKEQRKETLTTAGVHIRCPQEENDMTEIIPNRPKTFRCRKTSLQNSDLPRR</sequence>
<keyword evidence="2" id="KW-1185">Reference proteome</keyword>
<dbReference type="Proteomes" id="UP000887574">
    <property type="component" value="Unplaced"/>
</dbReference>
<dbReference type="AlphaFoldDB" id="A0A915DBG3"/>
<dbReference type="WBParaSite" id="jg17875">
    <property type="protein sequence ID" value="jg17875"/>
    <property type="gene ID" value="jg17875"/>
</dbReference>
<evidence type="ECO:0000313" key="2">
    <source>
        <dbReference type="Proteomes" id="UP000887574"/>
    </source>
</evidence>
<protein>
    <submittedName>
        <fullName evidence="3">Uncharacterized protein</fullName>
    </submittedName>
</protein>
<feature type="region of interest" description="Disordered" evidence="1">
    <location>
        <begin position="177"/>
        <end position="199"/>
    </location>
</feature>
<accession>A0A915DBG3</accession>